<protein>
    <recommendedName>
        <fullName evidence="2">Oligoendopeptidase F</fullName>
    </recommendedName>
</protein>
<evidence type="ECO:0008006" key="2">
    <source>
        <dbReference type="Google" id="ProtNLM"/>
    </source>
</evidence>
<organism evidence="1">
    <name type="scientific">marine sediment metagenome</name>
    <dbReference type="NCBI Taxonomy" id="412755"/>
    <lineage>
        <taxon>unclassified sequences</taxon>
        <taxon>metagenomes</taxon>
        <taxon>ecological metagenomes</taxon>
    </lineage>
</organism>
<accession>X0TLN6</accession>
<sequence>MAPRTIPERKDIPDDHKWDLTSLFNSDEDWDKLFAEIESLIGSYT</sequence>
<dbReference type="EMBL" id="BARS01019734">
    <property type="protein sequence ID" value="GAF94164.1"/>
    <property type="molecule type" value="Genomic_DNA"/>
</dbReference>
<gene>
    <name evidence="1" type="ORF">S01H1_31928</name>
</gene>
<reference evidence="1" key="1">
    <citation type="journal article" date="2014" name="Front. Microbiol.">
        <title>High frequency of phylogenetically diverse reductive dehalogenase-homologous genes in deep subseafloor sedimentary metagenomes.</title>
        <authorList>
            <person name="Kawai M."/>
            <person name="Futagami T."/>
            <person name="Toyoda A."/>
            <person name="Takaki Y."/>
            <person name="Nishi S."/>
            <person name="Hori S."/>
            <person name="Arai W."/>
            <person name="Tsubouchi T."/>
            <person name="Morono Y."/>
            <person name="Uchiyama I."/>
            <person name="Ito T."/>
            <person name="Fujiyama A."/>
            <person name="Inagaki F."/>
            <person name="Takami H."/>
        </authorList>
    </citation>
    <scope>NUCLEOTIDE SEQUENCE</scope>
    <source>
        <strain evidence="1">Expedition CK06-06</strain>
    </source>
</reference>
<feature type="non-terminal residue" evidence="1">
    <location>
        <position position="45"/>
    </location>
</feature>
<evidence type="ECO:0000313" key="1">
    <source>
        <dbReference type="EMBL" id="GAF94164.1"/>
    </source>
</evidence>
<name>X0TLN6_9ZZZZ</name>
<proteinExistence type="predicted"/>
<dbReference type="AlphaFoldDB" id="X0TLN6"/>
<comment type="caution">
    <text evidence="1">The sequence shown here is derived from an EMBL/GenBank/DDBJ whole genome shotgun (WGS) entry which is preliminary data.</text>
</comment>